<feature type="compositionally biased region" description="Low complexity" evidence="5">
    <location>
        <begin position="312"/>
        <end position="324"/>
    </location>
</feature>
<comment type="caution">
    <text evidence="7">The sequence shown here is derived from an EMBL/GenBank/DDBJ whole genome shotgun (WGS) entry which is preliminary data.</text>
</comment>
<feature type="compositionally biased region" description="Polar residues" evidence="5">
    <location>
        <begin position="171"/>
        <end position="195"/>
    </location>
</feature>
<keyword evidence="8" id="KW-1185">Reference proteome</keyword>
<dbReference type="GO" id="GO:0019230">
    <property type="term" value="P:proprioception"/>
    <property type="evidence" value="ECO:0007669"/>
    <property type="project" value="TreeGrafter"/>
</dbReference>
<keyword evidence="3 6" id="KW-1133">Transmembrane helix</keyword>
<feature type="compositionally biased region" description="Low complexity" evidence="5">
    <location>
        <begin position="228"/>
        <end position="260"/>
    </location>
</feature>
<feature type="region of interest" description="Disordered" evidence="5">
    <location>
        <begin position="533"/>
        <end position="559"/>
    </location>
</feature>
<feature type="region of interest" description="Disordered" evidence="5">
    <location>
        <begin position="1"/>
        <end position="22"/>
    </location>
</feature>
<dbReference type="GO" id="GO:0016020">
    <property type="term" value="C:membrane"/>
    <property type="evidence" value="ECO:0007669"/>
    <property type="project" value="UniProtKB-SubCell"/>
</dbReference>
<organism evidence="7 8">
    <name type="scientific">Photinus pyralis</name>
    <name type="common">Common eastern firefly</name>
    <name type="synonym">Lampyris pyralis</name>
    <dbReference type="NCBI Taxonomy" id="7054"/>
    <lineage>
        <taxon>Eukaryota</taxon>
        <taxon>Metazoa</taxon>
        <taxon>Ecdysozoa</taxon>
        <taxon>Arthropoda</taxon>
        <taxon>Hexapoda</taxon>
        <taxon>Insecta</taxon>
        <taxon>Pterygota</taxon>
        <taxon>Neoptera</taxon>
        <taxon>Endopterygota</taxon>
        <taxon>Coleoptera</taxon>
        <taxon>Polyphaga</taxon>
        <taxon>Elateriformia</taxon>
        <taxon>Elateroidea</taxon>
        <taxon>Lampyridae</taxon>
        <taxon>Lampyrinae</taxon>
        <taxon>Photinus</taxon>
    </lineage>
</organism>
<feature type="compositionally biased region" description="Polar residues" evidence="5">
    <location>
        <begin position="136"/>
        <end position="150"/>
    </location>
</feature>
<dbReference type="OrthoDB" id="361532at2759"/>
<gene>
    <name evidence="7" type="ORF">PPYR_14577</name>
</gene>
<dbReference type="GO" id="GO:0050954">
    <property type="term" value="P:sensory perception of mechanical stimulus"/>
    <property type="evidence" value="ECO:0007669"/>
    <property type="project" value="TreeGrafter"/>
</dbReference>
<comment type="subcellular location">
    <subcellularLocation>
        <location evidence="1">Membrane</location>
        <topology evidence="1">Multi-pass membrane protein</topology>
    </subcellularLocation>
</comment>
<evidence type="ECO:0000313" key="7">
    <source>
        <dbReference type="EMBL" id="KAB0792618.1"/>
    </source>
</evidence>
<name>A0A5N4A5S3_PHOPY</name>
<dbReference type="EMBL" id="VVIM01000010">
    <property type="protein sequence ID" value="KAB0792618.1"/>
    <property type="molecule type" value="Genomic_DNA"/>
</dbReference>
<protein>
    <recommendedName>
        <fullName evidence="9">Protein stum</fullName>
    </recommendedName>
</protein>
<dbReference type="Pfam" id="PF15795">
    <property type="entry name" value="Spec3"/>
    <property type="match status" value="1"/>
</dbReference>
<proteinExistence type="predicted"/>
<dbReference type="PANTHER" id="PTHR21676">
    <property type="entry name" value="PROTEIN STUM"/>
    <property type="match status" value="1"/>
</dbReference>
<keyword evidence="2 6" id="KW-0812">Transmembrane</keyword>
<evidence type="ECO:0000256" key="5">
    <source>
        <dbReference type="SAM" id="MobiDB-lite"/>
    </source>
</evidence>
<evidence type="ECO:0000256" key="3">
    <source>
        <dbReference type="ARBA" id="ARBA00022989"/>
    </source>
</evidence>
<feature type="compositionally biased region" description="Polar residues" evidence="5">
    <location>
        <begin position="79"/>
        <end position="92"/>
    </location>
</feature>
<dbReference type="GO" id="GO:0071683">
    <property type="term" value="C:sensory dendrite"/>
    <property type="evidence" value="ECO:0007669"/>
    <property type="project" value="TreeGrafter"/>
</dbReference>
<feature type="transmembrane region" description="Helical" evidence="6">
    <location>
        <begin position="722"/>
        <end position="749"/>
    </location>
</feature>
<dbReference type="Proteomes" id="UP000327044">
    <property type="component" value="Unassembled WGS sequence"/>
</dbReference>
<feature type="compositionally biased region" description="Polar residues" evidence="5">
    <location>
        <begin position="350"/>
        <end position="359"/>
    </location>
</feature>
<dbReference type="InterPro" id="IPR026673">
    <property type="entry name" value="SPEC3/Stum"/>
</dbReference>
<accession>A0A5N4A5S3</accession>
<feature type="region of interest" description="Disordered" evidence="5">
    <location>
        <begin position="614"/>
        <end position="635"/>
    </location>
</feature>
<dbReference type="GO" id="GO:0042330">
    <property type="term" value="P:taxis"/>
    <property type="evidence" value="ECO:0007669"/>
    <property type="project" value="TreeGrafter"/>
</dbReference>
<feature type="compositionally biased region" description="Low complexity" evidence="5">
    <location>
        <begin position="274"/>
        <end position="304"/>
    </location>
</feature>
<dbReference type="AlphaFoldDB" id="A0A5N4A5S3"/>
<evidence type="ECO:0000313" key="8">
    <source>
        <dbReference type="Proteomes" id="UP000327044"/>
    </source>
</evidence>
<reference evidence="7 8" key="1">
    <citation type="journal article" date="2018" name="Elife">
        <title>Firefly genomes illuminate parallel origins of bioluminescence in beetles.</title>
        <authorList>
            <person name="Fallon T.R."/>
            <person name="Lower S.E."/>
            <person name="Chang C.H."/>
            <person name="Bessho-Uehara M."/>
            <person name="Martin G.J."/>
            <person name="Bewick A.J."/>
            <person name="Behringer M."/>
            <person name="Debat H.J."/>
            <person name="Wong I."/>
            <person name="Day J.C."/>
            <person name="Suvorov A."/>
            <person name="Silva C.J."/>
            <person name="Stanger-Hall K.F."/>
            <person name="Hall D.W."/>
            <person name="Schmitz R.J."/>
            <person name="Nelson D.R."/>
            <person name="Lewis S.M."/>
            <person name="Shigenobu S."/>
            <person name="Bybee S.M."/>
            <person name="Larracuente A.M."/>
            <person name="Oba Y."/>
            <person name="Weng J.K."/>
        </authorList>
    </citation>
    <scope>NUCLEOTIDE SEQUENCE [LARGE SCALE GENOMIC DNA]</scope>
    <source>
        <strain evidence="7">1611_PpyrPB1</strain>
        <tissue evidence="7">Whole body</tissue>
    </source>
</reference>
<dbReference type="InParanoid" id="A0A5N4A5S3"/>
<evidence type="ECO:0000256" key="2">
    <source>
        <dbReference type="ARBA" id="ARBA00022692"/>
    </source>
</evidence>
<feature type="compositionally biased region" description="Basic and acidic residues" evidence="5">
    <location>
        <begin position="622"/>
        <end position="634"/>
    </location>
</feature>
<dbReference type="PANTHER" id="PTHR21676:SF6">
    <property type="entry name" value="PROTEIN STUM"/>
    <property type="match status" value="1"/>
</dbReference>
<sequence length="833" mass="91494">MWSSDEDSQLRQQQQQTRRAGRTFEAELQLRYLSPGAFTILPPDVQGAPPDSPPAINNYRLTPTARRHRNAAFSIIAESCSNPGSRSPSPTGRVSPFRGRGFNPIGSRHASPAPSPRHDDSRGPSFHHQQREETSCGKQRSKIPTLSRRGSNADLYLEKPVAGLPPRALRSRTNLTREYSKSMTNVSPKQLSQKTLHAPNKHAKPPAFQKLSPIVGSSPERTPESGRLRPSPSKIPRSRSQPPASRASGTTSETGSKSSSRNASRDQSPLKIPNKNNYKNVKAKVNSFNSIKPKVPIKPQVPMPKLERKNSKVSVTQSSSASNSPAKGRTKVSAKSEPSRIELDDIENDAVSSKASSPQKAADTFTASSTVVSSTTTTATKPLKIDLGDNDKDYLPDVRALSATSVSTALNRMNDTVLDTRTLMKDTNMSSRIPPTVVSAENSPATEATPALGMNNNVEEVNAKSGTNGRTHSPRHSVVGLDVLPKSANERIREARTVVATDVQPIRIMVKEKPSNPEVQSGNVRLAVSATNGISERPGLPPPQSPQEEAAATTSEPPKGICGRLFGRCARQTKTKQKKRKWWFGKKEDDQVAEKTKWWQKLTCCKRKKVGDVEQGANGGAKRKDSWTERRDSYIGEPPMLSSKDKCKNFLRTICCLNICAKRRRKAEEEAIRRRESLMSKKKSLTPLATVVEEPQTSKLDAGLVDHTSVMKAAIPVLPVPLAWLCLILNIFIPGFGTILSGFLCLCIGKPRFSQKDGPKPRIGACIIDFFIGCGQLFTVLFCLVGWGWSIWWGIIMLKLAKKYRKIRRAEKAMEEDAQNAATLNHLDVERGV</sequence>
<feature type="compositionally biased region" description="Low complexity" evidence="5">
    <location>
        <begin position="361"/>
        <end position="376"/>
    </location>
</feature>
<evidence type="ECO:0000256" key="4">
    <source>
        <dbReference type="ARBA" id="ARBA00023136"/>
    </source>
</evidence>
<evidence type="ECO:0008006" key="9">
    <source>
        <dbReference type="Google" id="ProtNLM"/>
    </source>
</evidence>
<feature type="region of interest" description="Disordered" evidence="5">
    <location>
        <begin position="38"/>
        <end position="58"/>
    </location>
</feature>
<evidence type="ECO:0000256" key="6">
    <source>
        <dbReference type="SAM" id="Phobius"/>
    </source>
</evidence>
<evidence type="ECO:0000256" key="1">
    <source>
        <dbReference type="ARBA" id="ARBA00004141"/>
    </source>
</evidence>
<feature type="region of interest" description="Disordered" evidence="5">
    <location>
        <begin position="78"/>
        <end position="376"/>
    </location>
</feature>
<keyword evidence="4 6" id="KW-0472">Membrane</keyword>